<evidence type="ECO:0000259" key="7">
    <source>
        <dbReference type="PROSITE" id="PS50002"/>
    </source>
</evidence>
<dbReference type="PANTHER" id="PTHR23119">
    <property type="entry name" value="DISCS LARGE"/>
    <property type="match status" value="1"/>
</dbReference>
<evidence type="ECO:0000256" key="5">
    <source>
        <dbReference type="ARBA" id="ARBA00023136"/>
    </source>
</evidence>
<dbReference type="InterPro" id="IPR050614">
    <property type="entry name" value="Synaptic_Scaffolding_LAP-MAGUK"/>
</dbReference>
<dbReference type="CDD" id="cd00071">
    <property type="entry name" value="GMPK"/>
    <property type="match status" value="1"/>
</dbReference>
<dbReference type="SUPFAM" id="SSF50044">
    <property type="entry name" value="SH3-domain"/>
    <property type="match status" value="1"/>
</dbReference>
<dbReference type="FunFam" id="3.30.63.10:FF:000001">
    <property type="entry name" value="Disks large homolog 1 isoform 2"/>
    <property type="match status" value="1"/>
</dbReference>
<feature type="domain" description="PDZ" evidence="9">
    <location>
        <begin position="378"/>
        <end position="459"/>
    </location>
</feature>
<dbReference type="GO" id="GO:0098970">
    <property type="term" value="P:postsynaptic neurotransmitter receptor diffusion trapping"/>
    <property type="evidence" value="ECO:0007669"/>
    <property type="project" value="TreeGrafter"/>
</dbReference>
<dbReference type="CDD" id="cd06795">
    <property type="entry name" value="PDZ3_Dlg1-2-4-like"/>
    <property type="match status" value="1"/>
</dbReference>
<dbReference type="InterPro" id="IPR020590">
    <property type="entry name" value="Guanylate_kinase_CS"/>
</dbReference>
<evidence type="ECO:0000256" key="3">
    <source>
        <dbReference type="ARBA" id="ARBA00022443"/>
    </source>
</evidence>
<keyword evidence="3 6" id="KW-0728">SH3 domain</keyword>
<dbReference type="GO" id="GO:0016323">
    <property type="term" value="C:basolateral plasma membrane"/>
    <property type="evidence" value="ECO:0007669"/>
    <property type="project" value="TreeGrafter"/>
</dbReference>
<dbReference type="InterPro" id="IPR019590">
    <property type="entry name" value="DLG1_PEST_dom"/>
</dbReference>
<accession>A0AAZ3Q4Y1</accession>
<name>A0AAZ3Q4Y1_ONCTS</name>
<dbReference type="Ensembl" id="ENSOTST00005190180.1">
    <property type="protein sequence ID" value="ENSOTSP00005123465.1"/>
    <property type="gene ID" value="ENSOTSG00005034702.2"/>
</dbReference>
<dbReference type="SMART" id="SM01277">
    <property type="entry name" value="MAGUK_N_PEST"/>
    <property type="match status" value="1"/>
</dbReference>
<dbReference type="InterPro" id="IPR019583">
    <property type="entry name" value="DLG1-4_PDZ_assoc"/>
</dbReference>
<reference evidence="10" key="2">
    <citation type="submission" date="2025-08" db="UniProtKB">
        <authorList>
            <consortium name="Ensembl"/>
        </authorList>
    </citation>
    <scope>IDENTIFICATION</scope>
</reference>
<evidence type="ECO:0008006" key="12">
    <source>
        <dbReference type="Google" id="ProtNLM"/>
    </source>
</evidence>
<dbReference type="InterPro" id="IPR001452">
    <property type="entry name" value="SH3_domain"/>
</dbReference>
<dbReference type="Gene3D" id="3.40.50.300">
    <property type="entry name" value="P-loop containing nucleotide triphosphate hydrolases"/>
    <property type="match status" value="1"/>
</dbReference>
<dbReference type="PANTHER" id="PTHR23119:SF33">
    <property type="entry name" value="DISKS LARGE HOMOLOG 4"/>
    <property type="match status" value="1"/>
</dbReference>
<dbReference type="Proteomes" id="UP000694402">
    <property type="component" value="Unassembled WGS sequence"/>
</dbReference>
<dbReference type="Gene3D" id="3.30.63.10">
    <property type="entry name" value="Guanylate Kinase phosphate binding domain"/>
    <property type="match status" value="1"/>
</dbReference>
<dbReference type="Pfam" id="PF10600">
    <property type="entry name" value="PDZ_assoc"/>
    <property type="match status" value="1"/>
</dbReference>
<dbReference type="GO" id="GO:0043005">
    <property type="term" value="C:neuron projection"/>
    <property type="evidence" value="ECO:0007669"/>
    <property type="project" value="InterPro"/>
</dbReference>
<comment type="similarity">
    <text evidence="2">Belongs to the MAGUK family.</text>
</comment>
<dbReference type="CDD" id="cd06723">
    <property type="entry name" value="PDZ1_Dlg1-2-4-like"/>
    <property type="match status" value="1"/>
</dbReference>
<dbReference type="SMART" id="SM00228">
    <property type="entry name" value="PDZ"/>
    <property type="match status" value="3"/>
</dbReference>
<protein>
    <recommendedName>
        <fullName evidence="12">Discs, large homolog 4a (Drosophila)</fullName>
    </recommendedName>
</protein>
<dbReference type="GO" id="GO:0031594">
    <property type="term" value="C:neuromuscular junction"/>
    <property type="evidence" value="ECO:0007669"/>
    <property type="project" value="InterPro"/>
</dbReference>
<dbReference type="FunFam" id="2.30.42.10:FF:000049">
    <property type="entry name" value="disks large homolog 1 isoform X1"/>
    <property type="match status" value="1"/>
</dbReference>
<evidence type="ECO:0000256" key="6">
    <source>
        <dbReference type="PROSITE-ProRule" id="PRU00192"/>
    </source>
</evidence>
<dbReference type="PROSITE" id="PS00856">
    <property type="entry name" value="GUANYLATE_KINASE_1"/>
    <property type="match status" value="1"/>
</dbReference>
<gene>
    <name evidence="10" type="primary">LOC112228865</name>
</gene>
<keyword evidence="5" id="KW-0472">Membrane</keyword>
<dbReference type="GO" id="GO:0007268">
    <property type="term" value="P:chemical synaptic transmission"/>
    <property type="evidence" value="ECO:0007669"/>
    <property type="project" value="InterPro"/>
</dbReference>
<feature type="domain" description="SH3" evidence="7">
    <location>
        <begin position="493"/>
        <end position="563"/>
    </location>
</feature>
<evidence type="ECO:0000256" key="2">
    <source>
        <dbReference type="ARBA" id="ARBA00007014"/>
    </source>
</evidence>
<dbReference type="SUPFAM" id="SSF52540">
    <property type="entry name" value="P-loop containing nucleoside triphosphate hydrolases"/>
    <property type="match status" value="1"/>
</dbReference>
<dbReference type="InterPro" id="IPR008144">
    <property type="entry name" value="Guanylate_kin-like_dom"/>
</dbReference>
<dbReference type="GO" id="GO:0098839">
    <property type="term" value="C:postsynaptic density membrane"/>
    <property type="evidence" value="ECO:0007669"/>
    <property type="project" value="TreeGrafter"/>
</dbReference>
<dbReference type="GeneTree" id="ENSGT00940000157956"/>
<dbReference type="GO" id="GO:0045197">
    <property type="term" value="P:establishment or maintenance of epithelial cell apical/basal polarity"/>
    <property type="evidence" value="ECO:0007669"/>
    <property type="project" value="TreeGrafter"/>
</dbReference>
<keyword evidence="11" id="KW-1185">Reference proteome</keyword>
<evidence type="ECO:0000256" key="4">
    <source>
        <dbReference type="ARBA" id="ARBA00022737"/>
    </source>
</evidence>
<dbReference type="InterPro" id="IPR016313">
    <property type="entry name" value="DLG1-like"/>
</dbReference>
<dbReference type="GO" id="GO:0097113">
    <property type="term" value="P:AMPA glutamate receptor clustering"/>
    <property type="evidence" value="ECO:0007669"/>
    <property type="project" value="TreeGrafter"/>
</dbReference>
<dbReference type="Gene3D" id="2.30.42.10">
    <property type="match status" value="3"/>
</dbReference>
<dbReference type="InterPro" id="IPR027417">
    <property type="entry name" value="P-loop_NTPase"/>
</dbReference>
<dbReference type="FunFam" id="2.30.42.10:FF:000001">
    <property type="entry name" value="Disks large homolog 1 isoform 2"/>
    <property type="match status" value="1"/>
</dbReference>
<dbReference type="AlphaFoldDB" id="A0AAZ3Q4Y1"/>
<dbReference type="Pfam" id="PF10608">
    <property type="entry name" value="MAGUK_N_PEST"/>
    <property type="match status" value="1"/>
</dbReference>
<evidence type="ECO:0000313" key="11">
    <source>
        <dbReference type="Proteomes" id="UP000694402"/>
    </source>
</evidence>
<organism evidence="10 11">
    <name type="scientific">Oncorhynchus tshawytscha</name>
    <name type="common">Chinook salmon</name>
    <name type="synonym">Salmo tshawytscha</name>
    <dbReference type="NCBI Taxonomy" id="74940"/>
    <lineage>
        <taxon>Eukaryota</taxon>
        <taxon>Metazoa</taxon>
        <taxon>Chordata</taxon>
        <taxon>Craniata</taxon>
        <taxon>Vertebrata</taxon>
        <taxon>Euteleostomi</taxon>
        <taxon>Actinopterygii</taxon>
        <taxon>Neopterygii</taxon>
        <taxon>Teleostei</taxon>
        <taxon>Protacanthopterygii</taxon>
        <taxon>Salmoniformes</taxon>
        <taxon>Salmonidae</taxon>
        <taxon>Salmoninae</taxon>
        <taxon>Oncorhynchus</taxon>
    </lineage>
</organism>
<dbReference type="GO" id="GO:0019901">
    <property type="term" value="F:protein kinase binding"/>
    <property type="evidence" value="ECO:0007669"/>
    <property type="project" value="TreeGrafter"/>
</dbReference>
<dbReference type="FunFam" id="2.30.42.10:FF:000002">
    <property type="entry name" value="Disks large homolog 4 isoform 2"/>
    <property type="match status" value="1"/>
</dbReference>
<proteinExistence type="inferred from homology"/>
<keyword evidence="4" id="KW-0677">Repeat</keyword>
<dbReference type="GO" id="GO:0098609">
    <property type="term" value="P:cell-cell adhesion"/>
    <property type="evidence" value="ECO:0007669"/>
    <property type="project" value="TreeGrafter"/>
</dbReference>
<dbReference type="SUPFAM" id="SSF50156">
    <property type="entry name" value="PDZ domain-like"/>
    <property type="match status" value="3"/>
</dbReference>
<dbReference type="Pfam" id="PF00018">
    <property type="entry name" value="SH3_1"/>
    <property type="match status" value="1"/>
</dbReference>
<reference evidence="10" key="3">
    <citation type="submission" date="2025-09" db="UniProtKB">
        <authorList>
            <consortium name="Ensembl"/>
        </authorList>
    </citation>
    <scope>IDENTIFICATION</scope>
</reference>
<feature type="domain" description="Guanylate kinase-like" evidence="8">
    <location>
        <begin position="606"/>
        <end position="781"/>
    </location>
</feature>
<dbReference type="PROSITE" id="PS50052">
    <property type="entry name" value="GUANYLATE_KINASE_2"/>
    <property type="match status" value="1"/>
</dbReference>
<reference evidence="11" key="1">
    <citation type="journal article" date="2018" name="PLoS ONE">
        <title>Chinook salmon (Oncorhynchus tshawytscha) genome and transcriptome.</title>
        <authorList>
            <person name="Christensen K.A."/>
            <person name="Leong J.S."/>
            <person name="Sakhrani D."/>
            <person name="Biagi C.A."/>
            <person name="Minkley D.R."/>
            <person name="Withler R.E."/>
            <person name="Rondeau E.B."/>
            <person name="Koop B.F."/>
            <person name="Devlin R.H."/>
        </authorList>
    </citation>
    <scope>NUCLEOTIDE SEQUENCE [LARGE SCALE GENOMIC DNA]</scope>
</reference>
<feature type="domain" description="PDZ" evidence="9">
    <location>
        <begin position="105"/>
        <end position="192"/>
    </location>
</feature>
<dbReference type="PROSITE" id="PS50002">
    <property type="entry name" value="SH3"/>
    <property type="match status" value="1"/>
</dbReference>
<evidence type="ECO:0000313" key="10">
    <source>
        <dbReference type="Ensembl" id="ENSOTSP00005123465.1"/>
    </source>
</evidence>
<dbReference type="InterPro" id="IPR001478">
    <property type="entry name" value="PDZ"/>
</dbReference>
<feature type="domain" description="PDZ" evidence="9">
    <location>
        <begin position="200"/>
        <end position="287"/>
    </location>
</feature>
<dbReference type="GO" id="GO:0035255">
    <property type="term" value="F:ionotropic glutamate receptor binding"/>
    <property type="evidence" value="ECO:0007669"/>
    <property type="project" value="TreeGrafter"/>
</dbReference>
<dbReference type="PIRSF" id="PIRSF001741">
    <property type="entry name" value="MAGUK_DLGH"/>
    <property type="match status" value="1"/>
</dbReference>
<dbReference type="InterPro" id="IPR036034">
    <property type="entry name" value="PDZ_sf"/>
</dbReference>
<dbReference type="CDD" id="cd06724">
    <property type="entry name" value="PDZ2_Dlg1-2-4-like"/>
    <property type="match status" value="1"/>
</dbReference>
<dbReference type="Gene3D" id="2.30.30.40">
    <property type="entry name" value="SH3 Domains"/>
    <property type="match status" value="1"/>
</dbReference>
<dbReference type="InterPro" id="IPR036028">
    <property type="entry name" value="SH3-like_dom_sf"/>
</dbReference>
<dbReference type="FunFam" id="3.40.50.300:FF:001402">
    <property type="entry name" value="Discs, large homolog 3 (Drosophila)"/>
    <property type="match status" value="1"/>
</dbReference>
<evidence type="ECO:0000259" key="9">
    <source>
        <dbReference type="PROSITE" id="PS50106"/>
    </source>
</evidence>
<dbReference type="SMART" id="SM00326">
    <property type="entry name" value="SH3"/>
    <property type="match status" value="1"/>
</dbReference>
<evidence type="ECO:0000256" key="1">
    <source>
        <dbReference type="ARBA" id="ARBA00004170"/>
    </source>
</evidence>
<dbReference type="Pfam" id="PF00595">
    <property type="entry name" value="PDZ"/>
    <property type="match status" value="3"/>
</dbReference>
<comment type="subcellular location">
    <subcellularLocation>
        <location evidence="1">Membrane</location>
        <topology evidence="1">Peripheral membrane protein</topology>
    </subcellularLocation>
</comment>
<evidence type="ECO:0000259" key="8">
    <source>
        <dbReference type="PROSITE" id="PS50052"/>
    </source>
</evidence>
<dbReference type="PROSITE" id="PS50106">
    <property type="entry name" value="PDZ"/>
    <property type="match status" value="3"/>
</dbReference>
<dbReference type="Pfam" id="PF00625">
    <property type="entry name" value="Guanylate_kin"/>
    <property type="match status" value="1"/>
</dbReference>
<dbReference type="SMART" id="SM00072">
    <property type="entry name" value="GuKc"/>
    <property type="match status" value="1"/>
</dbReference>
<dbReference type="InterPro" id="IPR008145">
    <property type="entry name" value="GK/Ca_channel_bsu"/>
</dbReference>
<sequence>MGVELMSPPVRNLKCPSPVMCQCKVICSNRTLSLMFGCKKYRYQDEETPPLEHSPAHLGQGKSAEMLHMSDKNLAAMEAMHGYTPHTHISPIKVNGTEGEIEYEEITLERGNSGLGFSIAGGTDNPHVGDDPSIFITKIIPGGAAAQDGRLSVNDSILFVNDVDVREVTHSLAVEALKEAGAIVRLYVLRRKPAAEKVTEIKLIKGPKGLGFSIAGGVGNQHIPGDNSIYVTKIIEGGAAHKDQRLQIGDKILAVNSVCLEDVMHEDAVGALKNTAEVVYLRVAKPNNLYLNSYNPPDLTSTYSAHMDTDLGHPTYLGSDYPQALTPTSPSRFSPVLHSMMGDEDLPSLLLPLHFSSSLPDPPSLPFSPALSVREPRRVLIHRGSTGLGFNIVGGEDGEGIFISFILAGGPADLSGELRKGDQILSVNGVDLRIATHEQAAAALKNAGQTVTIIAQYRPEEYSRFEAKIHDLREQLMNSSMGSGQTTLRSNPKRGFYIRALFDYDKTADCGFLSQAVGFRFGDVLHVLDCGDEEWWQARRVSPQTDVEEVGFIPSKRRVERKEWSRMGTKERVILFYSSYTSIYSLFIPSYLSLSLSLSLHKVHYARPIIILGPIKDRVNDDLLSEFPDKFGSCVPHTTRPKREYEVDGRDYHFVSSREQMEKDIQSHRFIEAGQYNSHLYGTSVQSVREVAEQGKHCILDVSANAVRRLQAAQLHPIAIFVRPKSLENVLEINTRLTEEQARKGMDRALKLEQDFIECFSAVVEGDSFEEVYHKVKTVIEEQSGPYIWIPTRERL</sequence>